<reference evidence="3" key="2">
    <citation type="journal article" date="2020" name="Antonie Van Leeuwenhoek">
        <title>Labilibaculum antarcticum sp. nov., a novel facultative anaerobic, psychrotorelant bacterium isolated from marine sediment of Antarctica.</title>
        <authorList>
            <person name="Watanabe M."/>
            <person name="Kojima H."/>
            <person name="Fukui M."/>
        </authorList>
    </citation>
    <scope>NUCLEOTIDE SEQUENCE [LARGE SCALE GENOMIC DNA]</scope>
    <source>
        <strain evidence="3">SPP2</strain>
    </source>
</reference>
<keyword evidence="3" id="KW-1185">Reference proteome</keyword>
<dbReference type="AlphaFoldDB" id="A0A1Y1CNF0"/>
<dbReference type="NCBIfam" id="NF005300">
    <property type="entry name" value="PRK06828.1"/>
    <property type="match status" value="1"/>
</dbReference>
<accession>A0A1Y1CNF0</accession>
<dbReference type="NCBIfam" id="NF006006">
    <property type="entry name" value="PRK08137.1"/>
    <property type="match status" value="1"/>
</dbReference>
<dbReference type="InterPro" id="IPR023631">
    <property type="entry name" value="Amidase_dom"/>
</dbReference>
<feature type="domain" description="Amidase" evidence="1">
    <location>
        <begin position="67"/>
        <end position="514"/>
    </location>
</feature>
<name>A0A1Y1CNF0_9BACT</name>
<sequence>MKRRQFISLSALGASTITAFGLHSCQNETSSETKKLNLEDYNTFLFNEKSISELQEMMGNGELNSEELIISYLDRIEKIDKNGPAINAVIEKNPDALAIARTLDEERKAGKLRGSLHGIPIMLKDNFDTADKMMTTAGSLAMKGNFAEKDAFVVQQLRNAGAIILAKTNLSEWANFRSTRSSSGWSGRGGQTHNPYVIDRSPCGSSSGSGVAVAANLCVAALGTETDGSIVCPSGHNGVVGIKPSVGLVSRSGIIPIAHSQDTAGPIARSVKDAALLLTAMCGRDDKDPITMNENNTGLNYAKNLSKDALNGARIGVVRQLFGFHTAVDKLMEQAIADLKNAGAILVYVELENLHQYGNEEFEVLLYEFKHNLNKYLNECRFPIVKNLDDIIKFNEQYKHLEMPWFDQEIMEMANKKGDLSEKKYLEALAKCKELSGKKGIDATLKKNKVDVLIAPTNGPAWNIDLINGDHYGGGSSEPAAVSGYPNITVPAGFVHSLPVGISFFAEAFSEQKLIQYAYAYEQATKHRKAPEFYSTIMQ</sequence>
<dbReference type="RefSeq" id="WP_096431506.1">
    <property type="nucleotide sequence ID" value="NZ_AP018042.1"/>
</dbReference>
<dbReference type="InterPro" id="IPR036928">
    <property type="entry name" value="AS_sf"/>
</dbReference>
<dbReference type="EMBL" id="AP018042">
    <property type="protein sequence ID" value="BAX81794.1"/>
    <property type="molecule type" value="Genomic_DNA"/>
</dbReference>
<evidence type="ECO:0000259" key="1">
    <source>
        <dbReference type="Pfam" id="PF01425"/>
    </source>
</evidence>
<gene>
    <name evidence="2" type="ORF">ALGA_3496</name>
</gene>
<proteinExistence type="predicted"/>
<dbReference type="Gene3D" id="3.90.1300.10">
    <property type="entry name" value="Amidase signature (AS) domain"/>
    <property type="match status" value="1"/>
</dbReference>
<dbReference type="SUPFAM" id="SSF75304">
    <property type="entry name" value="Amidase signature (AS) enzymes"/>
    <property type="match status" value="1"/>
</dbReference>
<dbReference type="OrthoDB" id="9811471at2"/>
<protein>
    <submittedName>
        <fullName evidence="2">Amidase</fullName>
    </submittedName>
</protein>
<evidence type="ECO:0000313" key="2">
    <source>
        <dbReference type="EMBL" id="BAX81794.1"/>
    </source>
</evidence>
<dbReference type="Pfam" id="PF01425">
    <property type="entry name" value="Amidase"/>
    <property type="match status" value="1"/>
</dbReference>
<evidence type="ECO:0000313" key="3">
    <source>
        <dbReference type="Proteomes" id="UP000218267"/>
    </source>
</evidence>
<dbReference type="Proteomes" id="UP000218267">
    <property type="component" value="Chromosome"/>
</dbReference>
<dbReference type="KEGG" id="mbas:ALGA_3496"/>
<organism evidence="2 3">
    <name type="scientific">Labilibaculum antarcticum</name>
    <dbReference type="NCBI Taxonomy" id="1717717"/>
    <lineage>
        <taxon>Bacteria</taxon>
        <taxon>Pseudomonadati</taxon>
        <taxon>Bacteroidota</taxon>
        <taxon>Bacteroidia</taxon>
        <taxon>Marinilabiliales</taxon>
        <taxon>Marinifilaceae</taxon>
        <taxon>Labilibaculum</taxon>
    </lineage>
</organism>
<reference evidence="2 3" key="1">
    <citation type="journal article" date="2018" name="Mar. Genomics">
        <title>Complete genome sequence of Marinifilaceae bacterium strain SPP2, isolated from the Antarctic marine sediment.</title>
        <authorList>
            <person name="Watanabe M."/>
            <person name="Kojima H."/>
            <person name="Fukui M."/>
        </authorList>
    </citation>
    <scope>NUCLEOTIDE SEQUENCE [LARGE SCALE GENOMIC DNA]</scope>
    <source>
        <strain evidence="2 3">SPP2</strain>
    </source>
</reference>
<dbReference type="PANTHER" id="PTHR42678:SF34">
    <property type="entry name" value="OS04G0183300 PROTEIN"/>
    <property type="match status" value="1"/>
</dbReference>
<dbReference type="PANTHER" id="PTHR42678">
    <property type="entry name" value="AMIDASE"/>
    <property type="match status" value="1"/>
</dbReference>